<sequence>MSKVMIYEMGSKSQKRGGRRNREKRIKKLGEKRGRTFPSSRRRSYNKTIVFRANGARSNKGARCKSEGISQNNISQCPTGIDDVESATLRVSTIPRERLSAAVMPCREETRRLWIFDAVKPARLTSHKSVTHTTREEFLLKK</sequence>
<protein>
    <submittedName>
        <fullName evidence="2">Uncharacterized protein</fullName>
    </submittedName>
</protein>
<feature type="region of interest" description="Disordered" evidence="1">
    <location>
        <begin position="1"/>
        <end position="44"/>
    </location>
</feature>
<proteinExistence type="predicted"/>
<feature type="compositionally biased region" description="Basic residues" evidence="1">
    <location>
        <begin position="13"/>
        <end position="27"/>
    </location>
</feature>
<evidence type="ECO:0000313" key="2">
    <source>
        <dbReference type="EMBL" id="CAL1673919.1"/>
    </source>
</evidence>
<evidence type="ECO:0000256" key="1">
    <source>
        <dbReference type="SAM" id="MobiDB-lite"/>
    </source>
</evidence>
<keyword evidence="3" id="KW-1185">Reference proteome</keyword>
<accession>A0AAV2N3B3</accession>
<gene>
    <name evidence="2" type="ORF">LPLAT_LOCUS704</name>
</gene>
<organism evidence="2 3">
    <name type="scientific">Lasius platythorax</name>
    <dbReference type="NCBI Taxonomy" id="488582"/>
    <lineage>
        <taxon>Eukaryota</taxon>
        <taxon>Metazoa</taxon>
        <taxon>Ecdysozoa</taxon>
        <taxon>Arthropoda</taxon>
        <taxon>Hexapoda</taxon>
        <taxon>Insecta</taxon>
        <taxon>Pterygota</taxon>
        <taxon>Neoptera</taxon>
        <taxon>Endopterygota</taxon>
        <taxon>Hymenoptera</taxon>
        <taxon>Apocrita</taxon>
        <taxon>Aculeata</taxon>
        <taxon>Formicoidea</taxon>
        <taxon>Formicidae</taxon>
        <taxon>Formicinae</taxon>
        <taxon>Lasius</taxon>
        <taxon>Lasius</taxon>
    </lineage>
</organism>
<reference evidence="2 3" key="1">
    <citation type="submission" date="2024-04" db="EMBL/GenBank/DDBJ databases">
        <authorList>
            <consortium name="Molecular Ecology Group"/>
        </authorList>
    </citation>
    <scope>NUCLEOTIDE SEQUENCE [LARGE SCALE GENOMIC DNA]</scope>
</reference>
<dbReference type="Proteomes" id="UP001497644">
    <property type="component" value="Chromosome 1"/>
</dbReference>
<name>A0AAV2N3B3_9HYME</name>
<dbReference type="AlphaFoldDB" id="A0AAV2N3B3"/>
<evidence type="ECO:0000313" key="3">
    <source>
        <dbReference type="Proteomes" id="UP001497644"/>
    </source>
</evidence>
<dbReference type="EMBL" id="OZ034824">
    <property type="protein sequence ID" value="CAL1673919.1"/>
    <property type="molecule type" value="Genomic_DNA"/>
</dbReference>